<sequence length="173" mass="19448">MPSWMLWRLDWRNPGAHLCWSFGEHLVCTERNWVKRDDCEEVCRANWGAISQRDWGVSEPLRVEFGDGEFGGGGADSGVADDGGAEAECEICGGRARDCDWDGERGKWGSVCFSGKNQCKCERIDGRRRRTKGERKGRRVGDDCPAGGGGRRFVVRDSEEIASRTRFLRSKKL</sequence>
<keyword evidence="3" id="KW-1185">Reference proteome</keyword>
<organism evidence="2 3">
    <name type="scientific">Citrullus colocynthis</name>
    <name type="common">colocynth</name>
    <dbReference type="NCBI Taxonomy" id="252529"/>
    <lineage>
        <taxon>Eukaryota</taxon>
        <taxon>Viridiplantae</taxon>
        <taxon>Streptophyta</taxon>
        <taxon>Embryophyta</taxon>
        <taxon>Tracheophyta</taxon>
        <taxon>Spermatophyta</taxon>
        <taxon>Magnoliopsida</taxon>
        <taxon>eudicotyledons</taxon>
        <taxon>Gunneridae</taxon>
        <taxon>Pentapetalae</taxon>
        <taxon>rosids</taxon>
        <taxon>fabids</taxon>
        <taxon>Cucurbitales</taxon>
        <taxon>Cucurbitaceae</taxon>
        <taxon>Benincaseae</taxon>
        <taxon>Citrullus</taxon>
    </lineage>
</organism>
<evidence type="ECO:0000313" key="3">
    <source>
        <dbReference type="Proteomes" id="UP001642487"/>
    </source>
</evidence>
<dbReference type="Proteomes" id="UP001642487">
    <property type="component" value="Chromosome 3"/>
</dbReference>
<name>A0ABP0Y7M5_9ROSI</name>
<accession>A0ABP0Y7M5</accession>
<gene>
    <name evidence="2" type="ORF">CITCOLO1_LOCUS8334</name>
</gene>
<feature type="region of interest" description="Disordered" evidence="1">
    <location>
        <begin position="128"/>
        <end position="149"/>
    </location>
</feature>
<dbReference type="EMBL" id="OZ021737">
    <property type="protein sequence ID" value="CAK9316473.1"/>
    <property type="molecule type" value="Genomic_DNA"/>
</dbReference>
<reference evidence="2 3" key="1">
    <citation type="submission" date="2024-03" db="EMBL/GenBank/DDBJ databases">
        <authorList>
            <person name="Gkanogiannis A."/>
            <person name="Becerra Lopez-Lavalle L."/>
        </authorList>
    </citation>
    <scope>NUCLEOTIDE SEQUENCE [LARGE SCALE GENOMIC DNA]</scope>
</reference>
<feature type="compositionally biased region" description="Basic residues" evidence="1">
    <location>
        <begin position="128"/>
        <end position="138"/>
    </location>
</feature>
<protein>
    <submittedName>
        <fullName evidence="2">Uncharacterized protein</fullName>
    </submittedName>
</protein>
<evidence type="ECO:0000256" key="1">
    <source>
        <dbReference type="SAM" id="MobiDB-lite"/>
    </source>
</evidence>
<proteinExistence type="predicted"/>
<evidence type="ECO:0000313" key="2">
    <source>
        <dbReference type="EMBL" id="CAK9316473.1"/>
    </source>
</evidence>